<evidence type="ECO:0000313" key="2">
    <source>
        <dbReference type="Proteomes" id="UP000009183"/>
    </source>
</evidence>
<protein>
    <submittedName>
        <fullName evidence="1">Uncharacterized protein</fullName>
    </submittedName>
</protein>
<dbReference type="InParanoid" id="D7U2L8"/>
<reference evidence="2" key="1">
    <citation type="journal article" date="2007" name="Nature">
        <title>The grapevine genome sequence suggests ancestral hexaploidization in major angiosperm phyla.</title>
        <authorList>
            <consortium name="The French-Italian Public Consortium for Grapevine Genome Characterization."/>
            <person name="Jaillon O."/>
            <person name="Aury J.-M."/>
            <person name="Noel B."/>
            <person name="Policriti A."/>
            <person name="Clepet C."/>
            <person name="Casagrande A."/>
            <person name="Choisne N."/>
            <person name="Aubourg S."/>
            <person name="Vitulo N."/>
            <person name="Jubin C."/>
            <person name="Vezzi A."/>
            <person name="Legeai F."/>
            <person name="Hugueney P."/>
            <person name="Dasilva C."/>
            <person name="Horner D."/>
            <person name="Mica E."/>
            <person name="Jublot D."/>
            <person name="Poulain J."/>
            <person name="Bruyere C."/>
            <person name="Billault A."/>
            <person name="Segurens B."/>
            <person name="Gouyvenoux M."/>
            <person name="Ugarte E."/>
            <person name="Cattonaro F."/>
            <person name="Anthouard V."/>
            <person name="Vico V."/>
            <person name="Del Fabbro C."/>
            <person name="Alaux M."/>
            <person name="Di Gaspero G."/>
            <person name="Dumas V."/>
            <person name="Felice N."/>
            <person name="Paillard S."/>
            <person name="Juman I."/>
            <person name="Moroldo M."/>
            <person name="Scalabrin S."/>
            <person name="Canaguier A."/>
            <person name="Le Clainche I."/>
            <person name="Malacrida G."/>
            <person name="Durand E."/>
            <person name="Pesole G."/>
            <person name="Laucou V."/>
            <person name="Chatelet P."/>
            <person name="Merdinoglu D."/>
            <person name="Delledonne M."/>
            <person name="Pezzotti M."/>
            <person name="Lecharny A."/>
            <person name="Scarpelli C."/>
            <person name="Artiguenave F."/>
            <person name="Pe M.E."/>
            <person name="Valle G."/>
            <person name="Morgante M."/>
            <person name="Caboche M."/>
            <person name="Adam-Blondon A.-F."/>
            <person name="Weissenbach J."/>
            <person name="Quetier F."/>
            <person name="Wincker P."/>
        </authorList>
    </citation>
    <scope>NUCLEOTIDE SEQUENCE [LARGE SCALE GENOMIC DNA]</scope>
    <source>
        <strain evidence="2">cv. Pinot noir / PN40024</strain>
    </source>
</reference>
<gene>
    <name evidence="1" type="ordered locus">VIT_07s0005g01850</name>
</gene>
<evidence type="ECO:0000313" key="1">
    <source>
        <dbReference type="EMBL" id="CBI36984.3"/>
    </source>
</evidence>
<dbReference type="AlphaFoldDB" id="D7U2L8"/>
<accession>D7U2L8</accession>
<name>D7U2L8_VITVI</name>
<dbReference type="EMBL" id="FN596502">
    <property type="protein sequence ID" value="CBI36984.3"/>
    <property type="molecule type" value="Genomic_DNA"/>
</dbReference>
<organism evidence="1 2">
    <name type="scientific">Vitis vinifera</name>
    <name type="common">Grape</name>
    <dbReference type="NCBI Taxonomy" id="29760"/>
    <lineage>
        <taxon>Eukaryota</taxon>
        <taxon>Viridiplantae</taxon>
        <taxon>Streptophyta</taxon>
        <taxon>Embryophyta</taxon>
        <taxon>Tracheophyta</taxon>
        <taxon>Spermatophyta</taxon>
        <taxon>Magnoliopsida</taxon>
        <taxon>eudicotyledons</taxon>
        <taxon>Gunneridae</taxon>
        <taxon>Pentapetalae</taxon>
        <taxon>rosids</taxon>
        <taxon>Vitales</taxon>
        <taxon>Vitaceae</taxon>
        <taxon>Viteae</taxon>
        <taxon>Vitis</taxon>
    </lineage>
</organism>
<keyword evidence="2" id="KW-1185">Reference proteome</keyword>
<sequence length="106" mass="12135">MYTKGRIKAREKNHTALAKRHHISSLLQFSPTSGLMALMPGLQINLISLRAQAQGQLLQPCLQPHIHFLMIQMDPEQIVPAKQKISKNSTMSMAWKYLLRKKTLRC</sequence>
<dbReference type="Proteomes" id="UP000009183">
    <property type="component" value="Chromosome 7"/>
</dbReference>
<dbReference type="HOGENOM" id="CLU_2228115_0_0_1"/>
<proteinExistence type="predicted"/>
<dbReference type="PaxDb" id="29760-VIT_07s0005g01850.t01"/>